<organism evidence="8 9">
    <name type="scientific">Nocardioides ginsengisoli</name>
    <dbReference type="NCBI Taxonomy" id="363868"/>
    <lineage>
        <taxon>Bacteria</taxon>
        <taxon>Bacillati</taxon>
        <taxon>Actinomycetota</taxon>
        <taxon>Actinomycetes</taxon>
        <taxon>Propionibacteriales</taxon>
        <taxon>Nocardioidaceae</taxon>
        <taxon>Nocardioides</taxon>
    </lineage>
</organism>
<feature type="transmembrane region" description="Helical" evidence="7">
    <location>
        <begin position="188"/>
        <end position="207"/>
    </location>
</feature>
<proteinExistence type="predicted"/>
<evidence type="ECO:0000313" key="8">
    <source>
        <dbReference type="EMBL" id="MFD1247197.1"/>
    </source>
</evidence>
<reference evidence="9" key="1">
    <citation type="journal article" date="2019" name="Int. J. Syst. Evol. Microbiol.">
        <title>The Global Catalogue of Microorganisms (GCM) 10K type strain sequencing project: providing services to taxonomists for standard genome sequencing and annotation.</title>
        <authorList>
            <consortium name="The Broad Institute Genomics Platform"/>
            <consortium name="The Broad Institute Genome Sequencing Center for Infectious Disease"/>
            <person name="Wu L."/>
            <person name="Ma J."/>
        </authorList>
    </citation>
    <scope>NUCLEOTIDE SEQUENCE [LARGE SCALE GENOMIC DNA]</scope>
    <source>
        <strain evidence="9">CCUG 52478</strain>
    </source>
</reference>
<keyword evidence="5 7" id="KW-0472">Membrane</keyword>
<feature type="transmembrane region" description="Helical" evidence="7">
    <location>
        <begin position="288"/>
        <end position="306"/>
    </location>
</feature>
<feature type="transmembrane region" description="Helical" evidence="7">
    <location>
        <begin position="32"/>
        <end position="51"/>
    </location>
</feature>
<dbReference type="Proteomes" id="UP001597229">
    <property type="component" value="Unassembled WGS sequence"/>
</dbReference>
<comment type="subcellular location">
    <subcellularLocation>
        <location evidence="1">Cell membrane</location>
        <topology evidence="1">Multi-pass membrane protein</topology>
    </subcellularLocation>
</comment>
<dbReference type="PANTHER" id="PTHR32196">
    <property type="entry name" value="ABC TRANSPORTER PERMEASE PROTEIN YPHD-RELATED-RELATED"/>
    <property type="match status" value="1"/>
</dbReference>
<dbReference type="CDD" id="cd06579">
    <property type="entry name" value="TM_PBP1_transp_AraH_like"/>
    <property type="match status" value="1"/>
</dbReference>
<feature type="transmembrane region" description="Helical" evidence="7">
    <location>
        <begin position="265"/>
        <end position="281"/>
    </location>
</feature>
<keyword evidence="2" id="KW-1003">Cell membrane</keyword>
<feature type="transmembrane region" description="Helical" evidence="7">
    <location>
        <begin position="147"/>
        <end position="168"/>
    </location>
</feature>
<evidence type="ECO:0000256" key="6">
    <source>
        <dbReference type="SAM" id="MobiDB-lite"/>
    </source>
</evidence>
<sequence>MTIETQDPAPTATPAPTGGPRGVRPMTLRAGAVQSLGIAGFLLALVAVFSASTPRFLTGDNLVGILTSVAFIGVVALGQTLVIIAGGFDLSVAGVAPLAAVIYAQQVNDGRPVALAVVVALAAGGAVGVVNGVIVTRGGINPLITTLGMLSISGGVAFTLVGGQSVPIEDLGAGFMAETDLAWVPNQVWLFAVAAVVLAFVLRFTVYGRSLYALGGNREAARLAGMRVDALAGSTYVVSGACAALGGVILASQLLAGDGNLGKDAALLSVAAVVLGGGSLLGGAGGALGTAAGVLVLGTLANGLTLLHVSSFYQQIATGLVLLIAVGFSRLRGVIDRSAR</sequence>
<comment type="caution">
    <text evidence="8">The sequence shown here is derived from an EMBL/GenBank/DDBJ whole genome shotgun (WGS) entry which is preliminary data.</text>
</comment>
<evidence type="ECO:0000256" key="2">
    <source>
        <dbReference type="ARBA" id="ARBA00022475"/>
    </source>
</evidence>
<feature type="transmembrane region" description="Helical" evidence="7">
    <location>
        <begin position="228"/>
        <end position="253"/>
    </location>
</feature>
<protein>
    <submittedName>
        <fullName evidence="8">ABC transporter permease</fullName>
    </submittedName>
</protein>
<accession>A0ABW3VWB0</accession>
<dbReference type="EMBL" id="JBHTLX010000007">
    <property type="protein sequence ID" value="MFD1247197.1"/>
    <property type="molecule type" value="Genomic_DNA"/>
</dbReference>
<dbReference type="InterPro" id="IPR001851">
    <property type="entry name" value="ABC_transp_permease"/>
</dbReference>
<keyword evidence="3 7" id="KW-0812">Transmembrane</keyword>
<evidence type="ECO:0000256" key="5">
    <source>
        <dbReference type="ARBA" id="ARBA00023136"/>
    </source>
</evidence>
<evidence type="ECO:0000256" key="3">
    <source>
        <dbReference type="ARBA" id="ARBA00022692"/>
    </source>
</evidence>
<feature type="transmembrane region" description="Helical" evidence="7">
    <location>
        <begin position="113"/>
        <end position="135"/>
    </location>
</feature>
<feature type="compositionally biased region" description="Low complexity" evidence="6">
    <location>
        <begin position="8"/>
        <end position="24"/>
    </location>
</feature>
<feature type="transmembrane region" description="Helical" evidence="7">
    <location>
        <begin position="63"/>
        <end position="88"/>
    </location>
</feature>
<evidence type="ECO:0000313" key="9">
    <source>
        <dbReference type="Proteomes" id="UP001597229"/>
    </source>
</evidence>
<evidence type="ECO:0000256" key="4">
    <source>
        <dbReference type="ARBA" id="ARBA00022989"/>
    </source>
</evidence>
<evidence type="ECO:0000256" key="7">
    <source>
        <dbReference type="SAM" id="Phobius"/>
    </source>
</evidence>
<dbReference type="Pfam" id="PF02653">
    <property type="entry name" value="BPD_transp_2"/>
    <property type="match status" value="1"/>
</dbReference>
<keyword evidence="9" id="KW-1185">Reference proteome</keyword>
<evidence type="ECO:0000256" key="1">
    <source>
        <dbReference type="ARBA" id="ARBA00004651"/>
    </source>
</evidence>
<name>A0ABW3VWB0_9ACTN</name>
<dbReference type="RefSeq" id="WP_367920439.1">
    <property type="nucleotide sequence ID" value="NZ_BAABAC010000032.1"/>
</dbReference>
<keyword evidence="4 7" id="KW-1133">Transmembrane helix</keyword>
<feature type="transmembrane region" description="Helical" evidence="7">
    <location>
        <begin position="312"/>
        <end position="331"/>
    </location>
</feature>
<gene>
    <name evidence="8" type="ORF">ACFQ3F_05300</name>
</gene>
<feature type="region of interest" description="Disordered" evidence="6">
    <location>
        <begin position="1"/>
        <end position="24"/>
    </location>
</feature>